<keyword evidence="3 9" id="KW-0762">Sugar transport</keyword>
<organism evidence="9 10">
    <name type="scientific">Thermoactinomyces intermedius</name>
    <dbReference type="NCBI Taxonomy" id="2024"/>
    <lineage>
        <taxon>Bacteria</taxon>
        <taxon>Bacillati</taxon>
        <taxon>Bacillota</taxon>
        <taxon>Bacilli</taxon>
        <taxon>Bacillales</taxon>
        <taxon>Thermoactinomycetaceae</taxon>
        <taxon>Thermoactinomyces</taxon>
    </lineage>
</organism>
<dbReference type="GO" id="GO:0009401">
    <property type="term" value="P:phosphoenolpyruvate-dependent sugar phosphotransferase system"/>
    <property type="evidence" value="ECO:0007669"/>
    <property type="project" value="UniProtKB-KW"/>
</dbReference>
<dbReference type="GO" id="GO:0016301">
    <property type="term" value="F:kinase activity"/>
    <property type="evidence" value="ECO:0007669"/>
    <property type="project" value="UniProtKB-KW"/>
</dbReference>
<feature type="domain" description="PTS EIIB type-3" evidence="8">
    <location>
        <begin position="1"/>
        <end position="100"/>
    </location>
</feature>
<keyword evidence="4" id="KW-0808">Transferase</keyword>
<dbReference type="InterPro" id="IPR051819">
    <property type="entry name" value="PTS_sugar-specific_EIIB"/>
</dbReference>
<dbReference type="AlphaFoldDB" id="A0A8I1A629"/>
<dbReference type="Pfam" id="PF02302">
    <property type="entry name" value="PTS_IIB"/>
    <property type="match status" value="1"/>
</dbReference>
<comment type="caution">
    <text evidence="9">The sequence shown here is derived from an EMBL/GenBank/DDBJ whole genome shotgun (WGS) entry which is preliminary data.</text>
</comment>
<reference evidence="9 10" key="1">
    <citation type="submission" date="2020-12" db="EMBL/GenBank/DDBJ databases">
        <title>WGS of Thermoactinomyces spp.</title>
        <authorList>
            <person name="Cheng K."/>
        </authorList>
    </citation>
    <scope>NUCLEOTIDE SEQUENCE [LARGE SCALE GENOMIC DNA]</scope>
    <source>
        <strain evidence="10">CICC 10671\DSM 43846</strain>
    </source>
</reference>
<dbReference type="Proteomes" id="UP000633619">
    <property type="component" value="Unassembled WGS sequence"/>
</dbReference>
<evidence type="ECO:0000313" key="10">
    <source>
        <dbReference type="Proteomes" id="UP000633619"/>
    </source>
</evidence>
<proteinExistence type="predicted"/>
<gene>
    <name evidence="9" type="ORF">I8U20_13945</name>
</gene>
<dbReference type="EMBL" id="JAECVW010000015">
    <property type="protein sequence ID" value="MBH8596402.1"/>
    <property type="molecule type" value="Genomic_DNA"/>
</dbReference>
<dbReference type="InterPro" id="IPR013012">
    <property type="entry name" value="PTS_EIIB_3"/>
</dbReference>
<dbReference type="SUPFAM" id="SSF52794">
    <property type="entry name" value="PTS system IIB component-like"/>
    <property type="match status" value="1"/>
</dbReference>
<evidence type="ECO:0000256" key="1">
    <source>
        <dbReference type="ARBA" id="ARBA00022448"/>
    </source>
</evidence>
<evidence type="ECO:0000256" key="5">
    <source>
        <dbReference type="ARBA" id="ARBA00022683"/>
    </source>
</evidence>
<keyword evidence="10" id="KW-1185">Reference proteome</keyword>
<keyword evidence="5" id="KW-0598">Phosphotransferase system</keyword>
<dbReference type="PANTHER" id="PTHR34581:SF2">
    <property type="entry name" value="PTS SYSTEM N,N'-DIACETYLCHITOBIOSE-SPECIFIC EIIB COMPONENT"/>
    <property type="match status" value="1"/>
</dbReference>
<sequence length="100" mass="10852">MKVLIVCAGGMSSAIVLKAIQLEAEKQGLPLTLKAIGAHELENELPDYDMALVAPQIRHRFVSLSNIGKKLNKKVQLIPSTGYTPMGAPSVIEMIKKELL</sequence>
<dbReference type="PROSITE" id="PS51100">
    <property type="entry name" value="PTS_EIIB_TYPE_3"/>
    <property type="match status" value="1"/>
</dbReference>
<dbReference type="InterPro" id="IPR036095">
    <property type="entry name" value="PTS_EIIB-like_sf"/>
</dbReference>
<evidence type="ECO:0000259" key="8">
    <source>
        <dbReference type="PROSITE" id="PS51100"/>
    </source>
</evidence>
<name>A0A8I1A629_THEIN</name>
<dbReference type="PANTHER" id="PTHR34581">
    <property type="entry name" value="PTS SYSTEM N,N'-DIACETYLCHITOBIOSE-SPECIFIC EIIB COMPONENT"/>
    <property type="match status" value="1"/>
</dbReference>
<accession>A0A8I1A629</accession>
<evidence type="ECO:0000256" key="7">
    <source>
        <dbReference type="PROSITE-ProRule" id="PRU00423"/>
    </source>
</evidence>
<evidence type="ECO:0000256" key="6">
    <source>
        <dbReference type="ARBA" id="ARBA00022777"/>
    </source>
</evidence>
<evidence type="ECO:0000256" key="2">
    <source>
        <dbReference type="ARBA" id="ARBA00022553"/>
    </source>
</evidence>
<feature type="modified residue" description="Phosphocysteine; by EIIA" evidence="7">
    <location>
        <position position="7"/>
    </location>
</feature>
<dbReference type="InterPro" id="IPR003501">
    <property type="entry name" value="PTS_EIIB_2/3"/>
</dbReference>
<keyword evidence="2" id="KW-0597">Phosphoprotein</keyword>
<dbReference type="Gene3D" id="3.40.50.2300">
    <property type="match status" value="1"/>
</dbReference>
<dbReference type="RefSeq" id="WP_181730694.1">
    <property type="nucleotide sequence ID" value="NZ_JACEIR010000001.1"/>
</dbReference>
<evidence type="ECO:0000256" key="4">
    <source>
        <dbReference type="ARBA" id="ARBA00022679"/>
    </source>
</evidence>
<keyword evidence="1" id="KW-0813">Transport</keyword>
<dbReference type="GO" id="GO:0008982">
    <property type="term" value="F:protein-N(PI)-phosphohistidine-sugar phosphotransferase activity"/>
    <property type="evidence" value="ECO:0007669"/>
    <property type="project" value="InterPro"/>
</dbReference>
<evidence type="ECO:0000256" key="3">
    <source>
        <dbReference type="ARBA" id="ARBA00022597"/>
    </source>
</evidence>
<protein>
    <submittedName>
        <fullName evidence="9">PTS sugar transporter subunit IIB</fullName>
    </submittedName>
</protein>
<keyword evidence="6" id="KW-0418">Kinase</keyword>
<evidence type="ECO:0000313" key="9">
    <source>
        <dbReference type="EMBL" id="MBH8596402.1"/>
    </source>
</evidence>